<dbReference type="Pfam" id="PF02698">
    <property type="entry name" value="DUF218"/>
    <property type="match status" value="1"/>
</dbReference>
<dbReference type="Gene3D" id="3.40.50.620">
    <property type="entry name" value="HUPs"/>
    <property type="match status" value="1"/>
</dbReference>
<dbReference type="GO" id="GO:0000270">
    <property type="term" value="P:peptidoglycan metabolic process"/>
    <property type="evidence" value="ECO:0007669"/>
    <property type="project" value="TreeGrafter"/>
</dbReference>
<dbReference type="PANTHER" id="PTHR30336:SF4">
    <property type="entry name" value="ENVELOPE BIOGENESIS FACTOR ELYC"/>
    <property type="match status" value="1"/>
</dbReference>
<gene>
    <name evidence="3" type="ORF">G3M99_04100</name>
</gene>
<evidence type="ECO:0000313" key="4">
    <source>
        <dbReference type="Proteomes" id="UP000481872"/>
    </source>
</evidence>
<comment type="caution">
    <text evidence="3">The sequence shown here is derived from an EMBL/GenBank/DDBJ whole genome shotgun (WGS) entry which is preliminary data.</text>
</comment>
<keyword evidence="1" id="KW-1133">Transmembrane helix</keyword>
<protein>
    <submittedName>
        <fullName evidence="3">YdcF family protein</fullName>
    </submittedName>
</protein>
<keyword evidence="4" id="KW-1185">Reference proteome</keyword>
<feature type="transmembrane region" description="Helical" evidence="1">
    <location>
        <begin position="28"/>
        <end position="45"/>
    </location>
</feature>
<feature type="domain" description="DUF218" evidence="2">
    <location>
        <begin position="92"/>
        <end position="219"/>
    </location>
</feature>
<dbReference type="CDD" id="cd06259">
    <property type="entry name" value="YdcF-like"/>
    <property type="match status" value="1"/>
</dbReference>
<sequence length="250" mass="28377">MKKILFVLGVLCIGYFLCINIILGYITFSSFYLIIGIALILYGKFRGKIFFCNAKNKIQKVIKTVVIVCILIFMVTESYIILYPKKSIESCDYVIVLGAGIEGETLSTTLKDRLYATLDYIDKTNFQGIIVVSGGKGSKENISEAEGMKRYLVSKGIDNNRIVMENKSTNTYENFNYSRGVIENITGTEIGENDVTIVTTDFHGARSKMLANRNKYKNTRLYTSRTRWCLVPVMYAREFFAFGKSIVFDK</sequence>
<keyword evidence="1" id="KW-0812">Transmembrane</keyword>
<evidence type="ECO:0000259" key="2">
    <source>
        <dbReference type="Pfam" id="PF02698"/>
    </source>
</evidence>
<dbReference type="GO" id="GO:0005886">
    <property type="term" value="C:plasma membrane"/>
    <property type="evidence" value="ECO:0007669"/>
    <property type="project" value="TreeGrafter"/>
</dbReference>
<dbReference type="InterPro" id="IPR014729">
    <property type="entry name" value="Rossmann-like_a/b/a_fold"/>
</dbReference>
<feature type="transmembrane region" description="Helical" evidence="1">
    <location>
        <begin position="65"/>
        <end position="83"/>
    </location>
</feature>
<dbReference type="RefSeq" id="WP_199869287.1">
    <property type="nucleotide sequence ID" value="NZ_JAAGPU010000004.1"/>
</dbReference>
<dbReference type="InterPro" id="IPR003848">
    <property type="entry name" value="DUF218"/>
</dbReference>
<dbReference type="EMBL" id="JAAGPU010000004">
    <property type="protein sequence ID" value="NEU04049.1"/>
    <property type="molecule type" value="Genomic_DNA"/>
</dbReference>
<proteinExistence type="predicted"/>
<dbReference type="InterPro" id="IPR051599">
    <property type="entry name" value="Cell_Envelope_Assoc"/>
</dbReference>
<reference evidence="3 4" key="1">
    <citation type="submission" date="2020-02" db="EMBL/GenBank/DDBJ databases">
        <title>Genome assembly of a novel Clostridium senegalense strain.</title>
        <authorList>
            <person name="Gupta T.B."/>
            <person name="Jauregui R."/>
            <person name="Maclean P."/>
            <person name="Nawarathana A."/>
            <person name="Brightwell G."/>
        </authorList>
    </citation>
    <scope>NUCLEOTIDE SEQUENCE [LARGE SCALE GENOMIC DNA]</scope>
    <source>
        <strain evidence="3 4">AGRFS4</strain>
    </source>
</reference>
<name>A0A6M0H0D7_9CLOT</name>
<organism evidence="3 4">
    <name type="scientific">Clostridium senegalense</name>
    <dbReference type="NCBI Taxonomy" id="1465809"/>
    <lineage>
        <taxon>Bacteria</taxon>
        <taxon>Bacillati</taxon>
        <taxon>Bacillota</taxon>
        <taxon>Clostridia</taxon>
        <taxon>Eubacteriales</taxon>
        <taxon>Clostridiaceae</taxon>
        <taxon>Clostridium</taxon>
    </lineage>
</organism>
<dbReference type="GO" id="GO:0043164">
    <property type="term" value="P:Gram-negative-bacterium-type cell wall biogenesis"/>
    <property type="evidence" value="ECO:0007669"/>
    <property type="project" value="TreeGrafter"/>
</dbReference>
<keyword evidence="1" id="KW-0472">Membrane</keyword>
<accession>A0A6M0H0D7</accession>
<dbReference type="Proteomes" id="UP000481872">
    <property type="component" value="Unassembled WGS sequence"/>
</dbReference>
<evidence type="ECO:0000256" key="1">
    <source>
        <dbReference type="SAM" id="Phobius"/>
    </source>
</evidence>
<dbReference type="AlphaFoldDB" id="A0A6M0H0D7"/>
<evidence type="ECO:0000313" key="3">
    <source>
        <dbReference type="EMBL" id="NEU04049.1"/>
    </source>
</evidence>
<dbReference type="PANTHER" id="PTHR30336">
    <property type="entry name" value="INNER MEMBRANE PROTEIN, PROBABLE PERMEASE"/>
    <property type="match status" value="1"/>
</dbReference>